<reference evidence="7" key="1">
    <citation type="submission" date="2020-06" db="EMBL/GenBank/DDBJ databases">
        <title>Draft genome of Bugula neritina, a colonial animal packing powerful symbionts and potential medicines.</title>
        <authorList>
            <person name="Rayko M."/>
        </authorList>
    </citation>
    <scope>NUCLEOTIDE SEQUENCE [LARGE SCALE GENOMIC DNA]</scope>
    <source>
        <strain evidence="7">Kwan_BN1</strain>
    </source>
</reference>
<dbReference type="GO" id="GO:0005198">
    <property type="term" value="F:structural molecule activity"/>
    <property type="evidence" value="ECO:0007669"/>
    <property type="project" value="TreeGrafter"/>
</dbReference>
<dbReference type="InterPro" id="IPR018247">
    <property type="entry name" value="EF_Hand_1_Ca_BS"/>
</dbReference>
<dbReference type="SUPFAM" id="SSF143575">
    <property type="entry name" value="GAS2 domain-like"/>
    <property type="match status" value="1"/>
</dbReference>
<comment type="caution">
    <text evidence="7">The sequence shown here is derived from an EMBL/GenBank/DDBJ whole genome shotgun (WGS) entry which is preliminary data.</text>
</comment>
<dbReference type="InterPro" id="IPR011992">
    <property type="entry name" value="EF-hand-dom_pair"/>
</dbReference>
<evidence type="ECO:0000256" key="4">
    <source>
        <dbReference type="ARBA" id="ARBA00023212"/>
    </source>
</evidence>
<dbReference type="OrthoDB" id="2250192at2759"/>
<protein>
    <submittedName>
        <fullName evidence="7">DST</fullName>
    </submittedName>
</protein>
<dbReference type="PROSITE" id="PS00018">
    <property type="entry name" value="EF_HAND_1"/>
    <property type="match status" value="1"/>
</dbReference>
<dbReference type="GO" id="GO:0005882">
    <property type="term" value="C:intermediate filament"/>
    <property type="evidence" value="ECO:0007669"/>
    <property type="project" value="TreeGrafter"/>
</dbReference>
<evidence type="ECO:0000256" key="3">
    <source>
        <dbReference type="ARBA" id="ARBA00022837"/>
    </source>
</evidence>
<dbReference type="Pfam" id="PF02187">
    <property type="entry name" value="GAS2"/>
    <property type="match status" value="1"/>
</dbReference>
<proteinExistence type="predicted"/>
<sequence>MEPNVESIKELGEEIMEHCHPNAVRFVKYYLTITHTRWEQEFHEELQEKGKEVEKFTAVQSDSSRTSAGYTPKLKTVQRELLDPNNPMVTQLQHRWRDVWRMSVDRKKRLHDHLEHLLELESVKNFNFELWRQRYLAWVKTKKARITDFFRKQIKNEDGTIRRHDFITGMLDSKFPTNKAELNAVFNIFDRDRSGSINYREFIEALRPVAKKPKRHMSEQELVHDEIEREVSTCKCRSQFKVEKVDQGKYRFGDSQKMVLVRFLNSTVMVRVGGGWVTLQKFLENHDPCKGRHLTNTLVSNW</sequence>
<dbReference type="EMBL" id="VXIV02002877">
    <property type="protein sequence ID" value="KAF6022242.1"/>
    <property type="molecule type" value="Genomic_DNA"/>
</dbReference>
<comment type="subcellular location">
    <subcellularLocation>
        <location evidence="1">Cytoplasm</location>
        <location evidence="1">Cytoskeleton</location>
    </subcellularLocation>
</comment>
<gene>
    <name evidence="7" type="ORF">EB796_019450</name>
</gene>
<evidence type="ECO:0000313" key="8">
    <source>
        <dbReference type="Proteomes" id="UP000593567"/>
    </source>
</evidence>
<dbReference type="PANTHER" id="PTHR23169:SF23">
    <property type="entry name" value="SHORT STOP, ISOFORM H"/>
    <property type="match status" value="1"/>
</dbReference>
<dbReference type="SMART" id="SM00054">
    <property type="entry name" value="EFh"/>
    <property type="match status" value="1"/>
</dbReference>
<dbReference type="InterPro" id="IPR003108">
    <property type="entry name" value="GAR_dom"/>
</dbReference>
<dbReference type="PROSITE" id="PS50222">
    <property type="entry name" value="EF_HAND_2"/>
    <property type="match status" value="1"/>
</dbReference>
<dbReference type="GO" id="GO:0005509">
    <property type="term" value="F:calcium ion binding"/>
    <property type="evidence" value="ECO:0007669"/>
    <property type="project" value="InterPro"/>
</dbReference>
<dbReference type="SUPFAM" id="SSF47473">
    <property type="entry name" value="EF-hand"/>
    <property type="match status" value="1"/>
</dbReference>
<dbReference type="Gene3D" id="1.10.238.10">
    <property type="entry name" value="EF-hand"/>
    <property type="match status" value="1"/>
</dbReference>
<dbReference type="PROSITE" id="PS51460">
    <property type="entry name" value="GAR"/>
    <property type="match status" value="1"/>
</dbReference>
<evidence type="ECO:0000259" key="5">
    <source>
        <dbReference type="PROSITE" id="PS50222"/>
    </source>
</evidence>
<keyword evidence="2" id="KW-0963">Cytoplasm</keyword>
<evidence type="ECO:0000256" key="2">
    <source>
        <dbReference type="ARBA" id="ARBA00022490"/>
    </source>
</evidence>
<dbReference type="CDD" id="cd00051">
    <property type="entry name" value="EFh"/>
    <property type="match status" value="1"/>
</dbReference>
<dbReference type="Gene3D" id="3.30.920.20">
    <property type="entry name" value="Gas2-like domain"/>
    <property type="match status" value="1"/>
</dbReference>
<dbReference type="Proteomes" id="UP000593567">
    <property type="component" value="Unassembled WGS sequence"/>
</dbReference>
<organism evidence="7 8">
    <name type="scientific">Bugula neritina</name>
    <name type="common">Brown bryozoan</name>
    <name type="synonym">Sertularia neritina</name>
    <dbReference type="NCBI Taxonomy" id="10212"/>
    <lineage>
        <taxon>Eukaryota</taxon>
        <taxon>Metazoa</taxon>
        <taxon>Spiralia</taxon>
        <taxon>Lophotrochozoa</taxon>
        <taxon>Bryozoa</taxon>
        <taxon>Gymnolaemata</taxon>
        <taxon>Cheilostomatida</taxon>
        <taxon>Flustrina</taxon>
        <taxon>Buguloidea</taxon>
        <taxon>Bugulidae</taxon>
        <taxon>Bugula</taxon>
    </lineage>
</organism>
<keyword evidence="3" id="KW-0106">Calcium</keyword>
<dbReference type="Gene3D" id="1.20.58.60">
    <property type="match status" value="1"/>
</dbReference>
<dbReference type="InterPro" id="IPR043197">
    <property type="entry name" value="Plakin"/>
</dbReference>
<dbReference type="GO" id="GO:0008017">
    <property type="term" value="F:microtubule binding"/>
    <property type="evidence" value="ECO:0007669"/>
    <property type="project" value="InterPro"/>
</dbReference>
<accession>A0A7J7J7T3</accession>
<dbReference type="InterPro" id="IPR036534">
    <property type="entry name" value="GAR_dom_sf"/>
</dbReference>
<dbReference type="AlphaFoldDB" id="A0A7J7J7T3"/>
<evidence type="ECO:0000313" key="7">
    <source>
        <dbReference type="EMBL" id="KAF6022242.1"/>
    </source>
</evidence>
<dbReference type="GO" id="GO:0042060">
    <property type="term" value="P:wound healing"/>
    <property type="evidence" value="ECO:0007669"/>
    <property type="project" value="TreeGrafter"/>
</dbReference>
<dbReference type="InterPro" id="IPR002048">
    <property type="entry name" value="EF_hand_dom"/>
</dbReference>
<dbReference type="Pfam" id="PF13833">
    <property type="entry name" value="EF-hand_8"/>
    <property type="match status" value="1"/>
</dbReference>
<keyword evidence="8" id="KW-1185">Reference proteome</keyword>
<dbReference type="GO" id="GO:0005737">
    <property type="term" value="C:cytoplasm"/>
    <property type="evidence" value="ECO:0007669"/>
    <property type="project" value="TreeGrafter"/>
</dbReference>
<feature type="domain" description="GAR" evidence="6">
    <location>
        <begin position="218"/>
        <end position="290"/>
    </location>
</feature>
<dbReference type="GO" id="GO:0016020">
    <property type="term" value="C:membrane"/>
    <property type="evidence" value="ECO:0007669"/>
    <property type="project" value="TreeGrafter"/>
</dbReference>
<feature type="domain" description="EF-hand" evidence="5">
    <location>
        <begin position="177"/>
        <end position="212"/>
    </location>
</feature>
<keyword evidence="4" id="KW-0206">Cytoskeleton</keyword>
<dbReference type="SMART" id="SM00243">
    <property type="entry name" value="GAS2"/>
    <property type="match status" value="1"/>
</dbReference>
<evidence type="ECO:0000256" key="1">
    <source>
        <dbReference type="ARBA" id="ARBA00004245"/>
    </source>
</evidence>
<dbReference type="PANTHER" id="PTHR23169">
    <property type="entry name" value="ENVOPLAKIN"/>
    <property type="match status" value="1"/>
</dbReference>
<evidence type="ECO:0000259" key="6">
    <source>
        <dbReference type="PROSITE" id="PS51460"/>
    </source>
</evidence>
<name>A0A7J7J7T3_BUGNE</name>
<dbReference type="GO" id="GO:0045104">
    <property type="term" value="P:intermediate filament cytoskeleton organization"/>
    <property type="evidence" value="ECO:0007669"/>
    <property type="project" value="InterPro"/>
</dbReference>